<feature type="active site" evidence="10">
    <location>
        <position position="8"/>
    </location>
</feature>
<sequence length="281" mass="29029">MIQPAPAKLNLALHVTGRRADGYHLLDSLVAFAAIGDHVSLQTGPAALTVDGPFAEQVPTDDSNLCLRAARAMGAEASIHLTKNLPVASGIGGGSADAAAVMRGLAAQGWSLPDNPAALGADIPVCLASRPLRMRGVGERLDAVPPLPALPLVLINPGQPLATPPVFAALSRRDNPGLPDPDWHDAESLIDWLARCRNDLQPAAISLVPVIAEVLAALDRAGARLARMSGSGATCFGIFDSPDAARAAADALTRPGWWTVATELAPLPAPGYISTKTGRKD</sequence>
<dbReference type="EC" id="2.7.1.148" evidence="2 10"/>
<dbReference type="GO" id="GO:0016114">
    <property type="term" value="P:terpenoid biosynthetic process"/>
    <property type="evidence" value="ECO:0007669"/>
    <property type="project" value="InterPro"/>
</dbReference>
<dbReference type="RefSeq" id="WP_101459418.1">
    <property type="nucleotide sequence ID" value="NZ_CP025408.1"/>
</dbReference>
<evidence type="ECO:0000256" key="3">
    <source>
        <dbReference type="ARBA" id="ARBA00017473"/>
    </source>
</evidence>
<feature type="binding site" evidence="10">
    <location>
        <begin position="86"/>
        <end position="96"/>
    </location>
    <ligand>
        <name>ATP</name>
        <dbReference type="ChEBI" id="CHEBI:30616"/>
    </ligand>
</feature>
<comment type="catalytic activity">
    <reaction evidence="10">
        <text>4-CDP-2-C-methyl-D-erythritol + ATP = 4-CDP-2-C-methyl-D-erythritol 2-phosphate + ADP + H(+)</text>
        <dbReference type="Rhea" id="RHEA:18437"/>
        <dbReference type="ChEBI" id="CHEBI:15378"/>
        <dbReference type="ChEBI" id="CHEBI:30616"/>
        <dbReference type="ChEBI" id="CHEBI:57823"/>
        <dbReference type="ChEBI" id="CHEBI:57919"/>
        <dbReference type="ChEBI" id="CHEBI:456216"/>
        <dbReference type="EC" id="2.7.1.148"/>
    </reaction>
</comment>
<dbReference type="PANTHER" id="PTHR43527:SF2">
    <property type="entry name" value="4-DIPHOSPHOCYTIDYL-2-C-METHYL-D-ERYTHRITOL KINASE, CHLOROPLASTIC"/>
    <property type="match status" value="1"/>
</dbReference>
<dbReference type="GO" id="GO:0019288">
    <property type="term" value="P:isopentenyl diphosphate biosynthetic process, methylerythritol 4-phosphate pathway"/>
    <property type="evidence" value="ECO:0007669"/>
    <property type="project" value="UniProtKB-UniRule"/>
</dbReference>
<name>A0A2K9EU44_9RHOB</name>
<dbReference type="NCBIfam" id="NF011202">
    <property type="entry name" value="PRK14608.1"/>
    <property type="match status" value="1"/>
</dbReference>
<evidence type="ECO:0000313" key="14">
    <source>
        <dbReference type="Proteomes" id="UP000233742"/>
    </source>
</evidence>
<dbReference type="InterPro" id="IPR004424">
    <property type="entry name" value="IspE"/>
</dbReference>
<keyword evidence="6 10" id="KW-0418">Kinase</keyword>
<keyword evidence="4 10" id="KW-0808">Transferase</keyword>
<dbReference type="Gene3D" id="3.30.230.10">
    <property type="match status" value="1"/>
</dbReference>
<dbReference type="KEGG" id="paro:CUV01_04540"/>
<dbReference type="AlphaFoldDB" id="A0A2K9EU44"/>
<dbReference type="UniPathway" id="UPA00056">
    <property type="reaction ID" value="UER00094"/>
</dbReference>
<evidence type="ECO:0000256" key="5">
    <source>
        <dbReference type="ARBA" id="ARBA00022741"/>
    </source>
</evidence>
<evidence type="ECO:0000256" key="6">
    <source>
        <dbReference type="ARBA" id="ARBA00022777"/>
    </source>
</evidence>
<dbReference type="SUPFAM" id="SSF55060">
    <property type="entry name" value="GHMP Kinase, C-terminal domain"/>
    <property type="match status" value="1"/>
</dbReference>
<dbReference type="Pfam" id="PF08544">
    <property type="entry name" value="GHMP_kinases_C"/>
    <property type="match status" value="1"/>
</dbReference>
<dbReference type="Gene3D" id="3.30.70.890">
    <property type="entry name" value="GHMP kinase, C-terminal domain"/>
    <property type="match status" value="1"/>
</dbReference>
<evidence type="ECO:0000259" key="11">
    <source>
        <dbReference type="Pfam" id="PF00288"/>
    </source>
</evidence>
<dbReference type="InterPro" id="IPR013750">
    <property type="entry name" value="GHMP_kinase_C_dom"/>
</dbReference>
<dbReference type="InterPro" id="IPR036554">
    <property type="entry name" value="GHMP_kinase_C_sf"/>
</dbReference>
<proteinExistence type="inferred from homology"/>
<gene>
    <name evidence="10" type="primary">ispE</name>
    <name evidence="13" type="ORF">CUV01_04540</name>
</gene>
<evidence type="ECO:0000313" key="13">
    <source>
        <dbReference type="EMBL" id="AUH32744.1"/>
    </source>
</evidence>
<dbReference type="GO" id="GO:0050515">
    <property type="term" value="F:4-(cytidine 5'-diphospho)-2-C-methyl-D-erythritol kinase activity"/>
    <property type="evidence" value="ECO:0007669"/>
    <property type="project" value="UniProtKB-UniRule"/>
</dbReference>
<evidence type="ECO:0000256" key="9">
    <source>
        <dbReference type="ARBA" id="ARBA00032554"/>
    </source>
</evidence>
<comment type="pathway">
    <text evidence="10">Isoprenoid biosynthesis; isopentenyl diphosphate biosynthesis via DXP pathway; isopentenyl diphosphate from 1-deoxy-D-xylulose 5-phosphate: step 3/6.</text>
</comment>
<dbReference type="InterPro" id="IPR006204">
    <property type="entry name" value="GHMP_kinase_N_dom"/>
</dbReference>
<dbReference type="PANTHER" id="PTHR43527">
    <property type="entry name" value="4-DIPHOSPHOCYTIDYL-2-C-METHYL-D-ERYTHRITOL KINASE, CHLOROPLASTIC"/>
    <property type="match status" value="1"/>
</dbReference>
<organism evidence="13 14">
    <name type="scientific">Paracoccus tegillarcae</name>
    <dbReference type="NCBI Taxonomy" id="1529068"/>
    <lineage>
        <taxon>Bacteria</taxon>
        <taxon>Pseudomonadati</taxon>
        <taxon>Pseudomonadota</taxon>
        <taxon>Alphaproteobacteria</taxon>
        <taxon>Rhodobacterales</taxon>
        <taxon>Paracoccaceae</taxon>
        <taxon>Paracoccus</taxon>
    </lineage>
</organism>
<accession>A0A2K9EU44</accession>
<reference evidence="13 14" key="1">
    <citation type="submission" date="2017-12" db="EMBL/GenBank/DDBJ databases">
        <authorList>
            <person name="Hurst M.R.H."/>
        </authorList>
    </citation>
    <scope>NUCLEOTIDE SEQUENCE [LARGE SCALE GENOMIC DNA]</scope>
    <source>
        <strain evidence="13 14">BM15</strain>
    </source>
</reference>
<feature type="domain" description="GHMP kinase C-terminal" evidence="12">
    <location>
        <begin position="185"/>
        <end position="254"/>
    </location>
</feature>
<evidence type="ECO:0000259" key="12">
    <source>
        <dbReference type="Pfam" id="PF08544"/>
    </source>
</evidence>
<dbReference type="GO" id="GO:0005524">
    <property type="term" value="F:ATP binding"/>
    <property type="evidence" value="ECO:0007669"/>
    <property type="project" value="UniProtKB-UniRule"/>
</dbReference>
<evidence type="ECO:0000256" key="7">
    <source>
        <dbReference type="ARBA" id="ARBA00022840"/>
    </source>
</evidence>
<dbReference type="SUPFAM" id="SSF54211">
    <property type="entry name" value="Ribosomal protein S5 domain 2-like"/>
    <property type="match status" value="1"/>
</dbReference>
<evidence type="ECO:0000256" key="8">
    <source>
        <dbReference type="ARBA" id="ARBA00023229"/>
    </source>
</evidence>
<dbReference type="InterPro" id="IPR020568">
    <property type="entry name" value="Ribosomal_Su5_D2-typ_SF"/>
</dbReference>
<protein>
    <recommendedName>
        <fullName evidence="3 10">4-diphosphocytidyl-2-C-methyl-D-erythritol kinase</fullName>
        <shortName evidence="10">CMK</shortName>
        <ecNumber evidence="2 10">2.7.1.148</ecNumber>
    </recommendedName>
    <alternativeName>
        <fullName evidence="9 10">4-(cytidine-5'-diphospho)-2-C-methyl-D-erythritol kinase</fullName>
    </alternativeName>
</protein>
<feature type="domain" description="GHMP kinase N-terminal" evidence="11">
    <location>
        <begin position="64"/>
        <end position="107"/>
    </location>
</feature>
<keyword evidence="5 10" id="KW-0547">Nucleotide-binding</keyword>
<dbReference type="OrthoDB" id="9809438at2"/>
<keyword evidence="8 10" id="KW-0414">Isoprene biosynthesis</keyword>
<dbReference type="Pfam" id="PF00288">
    <property type="entry name" value="GHMP_kinases_N"/>
    <property type="match status" value="1"/>
</dbReference>
<comment type="similarity">
    <text evidence="1 10">Belongs to the GHMP kinase family. IspE subfamily.</text>
</comment>
<feature type="active site" evidence="10">
    <location>
        <position position="122"/>
    </location>
</feature>
<dbReference type="EMBL" id="CP025408">
    <property type="protein sequence ID" value="AUH32744.1"/>
    <property type="molecule type" value="Genomic_DNA"/>
</dbReference>
<dbReference type="InterPro" id="IPR014721">
    <property type="entry name" value="Ribsml_uS5_D2-typ_fold_subgr"/>
</dbReference>
<evidence type="ECO:0000256" key="1">
    <source>
        <dbReference type="ARBA" id="ARBA00009684"/>
    </source>
</evidence>
<keyword evidence="7 10" id="KW-0067">ATP-binding</keyword>
<comment type="function">
    <text evidence="10">Catalyzes the phosphorylation of the position 2 hydroxy group of 4-diphosphocytidyl-2C-methyl-D-erythritol.</text>
</comment>
<dbReference type="HAMAP" id="MF_00061">
    <property type="entry name" value="IspE"/>
    <property type="match status" value="1"/>
</dbReference>
<evidence type="ECO:0000256" key="2">
    <source>
        <dbReference type="ARBA" id="ARBA00012052"/>
    </source>
</evidence>
<evidence type="ECO:0000256" key="4">
    <source>
        <dbReference type="ARBA" id="ARBA00022679"/>
    </source>
</evidence>
<dbReference type="Proteomes" id="UP000233742">
    <property type="component" value="Chromosome"/>
</dbReference>
<evidence type="ECO:0000256" key="10">
    <source>
        <dbReference type="HAMAP-Rule" id="MF_00061"/>
    </source>
</evidence>
<dbReference type="PIRSF" id="PIRSF010376">
    <property type="entry name" value="IspE"/>
    <property type="match status" value="1"/>
</dbReference>
<keyword evidence="14" id="KW-1185">Reference proteome</keyword>